<evidence type="ECO:0000313" key="1">
    <source>
        <dbReference type="EMBL" id="AFM03802.1"/>
    </source>
</evidence>
<proteinExistence type="predicted"/>
<evidence type="ECO:0008006" key="3">
    <source>
        <dbReference type="Google" id="ProtNLM"/>
    </source>
</evidence>
<dbReference type="EMBL" id="CP003345">
    <property type="protein sequence ID" value="AFM03802.1"/>
    <property type="molecule type" value="Genomic_DNA"/>
</dbReference>
<dbReference type="AlphaFoldDB" id="I4AIL7"/>
<keyword evidence="2" id="KW-1185">Reference proteome</keyword>
<dbReference type="RefSeq" id="WP_014797259.1">
    <property type="nucleotide sequence ID" value="NC_018018.1"/>
</dbReference>
<dbReference type="Proteomes" id="UP000006054">
    <property type="component" value="Chromosome"/>
</dbReference>
<reference evidence="2" key="1">
    <citation type="submission" date="2012-06" db="EMBL/GenBank/DDBJ databases">
        <title>The complete genome of Flexibacter litoralis DSM 6794.</title>
        <authorList>
            <person name="Lucas S."/>
            <person name="Copeland A."/>
            <person name="Lapidus A."/>
            <person name="Glavina del Rio T."/>
            <person name="Dalin E."/>
            <person name="Tice H."/>
            <person name="Bruce D."/>
            <person name="Goodwin L."/>
            <person name="Pitluck S."/>
            <person name="Peters L."/>
            <person name="Ovchinnikova G."/>
            <person name="Lu M."/>
            <person name="Kyrpides N."/>
            <person name="Mavromatis K."/>
            <person name="Ivanova N."/>
            <person name="Brettin T."/>
            <person name="Detter J.C."/>
            <person name="Han C."/>
            <person name="Larimer F."/>
            <person name="Land M."/>
            <person name="Hauser L."/>
            <person name="Markowitz V."/>
            <person name="Cheng J.-F."/>
            <person name="Hugenholtz P."/>
            <person name="Woyke T."/>
            <person name="Wu D."/>
            <person name="Spring S."/>
            <person name="Lang E."/>
            <person name="Kopitz M."/>
            <person name="Brambilla E."/>
            <person name="Klenk H.-P."/>
            <person name="Eisen J.A."/>
        </authorList>
    </citation>
    <scope>NUCLEOTIDE SEQUENCE [LARGE SCALE GENOMIC DNA]</scope>
    <source>
        <strain evidence="2">ATCC 23117 / DSM 6794 / NBRC 15988 / NCIMB 1366 / Sio-4</strain>
    </source>
</reference>
<dbReference type="OrthoDB" id="981525at2"/>
<dbReference type="HOGENOM" id="CLU_1364533_0_0_10"/>
<evidence type="ECO:0000313" key="2">
    <source>
        <dbReference type="Proteomes" id="UP000006054"/>
    </source>
</evidence>
<organism evidence="1 2">
    <name type="scientific">Bernardetia litoralis (strain ATCC 23117 / DSM 6794 / NBRC 15988 / NCIMB 1366 / Fx l1 / Sio-4)</name>
    <name type="common">Flexibacter litoralis</name>
    <dbReference type="NCBI Taxonomy" id="880071"/>
    <lineage>
        <taxon>Bacteria</taxon>
        <taxon>Pseudomonadati</taxon>
        <taxon>Bacteroidota</taxon>
        <taxon>Cytophagia</taxon>
        <taxon>Cytophagales</taxon>
        <taxon>Bernardetiaceae</taxon>
        <taxon>Bernardetia</taxon>
    </lineage>
</organism>
<name>I4AIL7_BERLS</name>
<dbReference type="InterPro" id="IPR014955">
    <property type="entry name" value="DUF1826"/>
</dbReference>
<dbReference type="STRING" id="880071.Fleli_1370"/>
<dbReference type="Pfam" id="PF08856">
    <property type="entry name" value="DUF1826"/>
    <property type="match status" value="1"/>
</dbReference>
<gene>
    <name evidence="1" type="ordered locus">Fleli_1370</name>
</gene>
<dbReference type="KEGG" id="fli:Fleli_1370"/>
<dbReference type="eggNOG" id="ENOG50301J8">
    <property type="taxonomic scope" value="Bacteria"/>
</dbReference>
<accession>I4AIL7</accession>
<protein>
    <recommendedName>
        <fullName evidence="3">DUF1826 domain-containing protein</fullName>
    </recommendedName>
</protein>
<sequence length="200" mass="23189">MIPTIEKNSVYKSNTPSVFKELKNYSAVVWQHELSIFEKEEISQLINQPNFIKIDVKGDTESVLKYLQQHFNFPNLKEHVELLIHSFVSQIENDKLRLMLSIVDTDMCRKFHTDIIDYRLVCTYFGEGTLFVLPENEKLMETSDECIEQLEVGEAMLFKGALSSSKENPALLHKSPIISTKKESKRLFLRLDTLNFGLEI</sequence>